<keyword evidence="3" id="KW-1185">Reference proteome</keyword>
<keyword evidence="1" id="KW-0472">Membrane</keyword>
<reference evidence="2 3" key="1">
    <citation type="submission" date="2010-04" db="EMBL/GenBank/DDBJ databases">
        <title>The genome of Herbaspirillum seropedicae SmR1, an endophytic, nitrogen-fixing, plant-growth promoting beta-Proteobacteria.</title>
        <authorList>
            <person name="Pedrosa F.O."/>
            <person name="Monteiro R.A."/>
            <person name="Wassem R."/>
            <person name="Cruz L.M."/>
            <person name="Ayub R.A."/>
            <person name="Colauto N.B."/>
            <person name="Fernandez M.A."/>
            <person name="Fungaro M.H.P."/>
            <person name="Grisard E.C."/>
            <person name="Hungria M."/>
            <person name="Madeira H.M.F."/>
            <person name="Nodari R.O."/>
            <person name="Osaku C.A."/>
            <person name="Petzl-Erler M.L."/>
            <person name="Terenzi H."/>
            <person name="Vieira L.G.E."/>
            <person name="Almeida M.I.M."/>
            <person name="Alves L.R."/>
            <person name="Arantes O.M.N."/>
            <person name="Balsanelli E."/>
            <person name="Barcellos F.G."/>
            <person name="Baura V.A."/>
            <person name="Binde D.R."/>
            <person name="Campo R.J."/>
            <person name="Chubatsu L.S."/>
            <person name="Chueire L.M.O."/>
            <person name="Ciferri R.R."/>
            <person name="Correa L.C."/>
            <person name="da Conceicao Silva J.L."/>
            <person name="Dabul A.N.G."/>
            <person name="Dambros B.P."/>
            <person name="Faoro H."/>
            <person name="Favetti A."/>
            <person name="Friedermann G."/>
            <person name="Furlaneto M.C."/>
            <person name="Gasques L.S."/>
            <person name="Gimenes C.C.T."/>
            <person name="Gioppo N.M.R."/>
            <person name="Glienke-Blanco C."/>
            <person name="Godoy L.P."/>
            <person name="Guerra M.P."/>
            <person name="Karp S."/>
            <person name="Kava-Cordeiro V."/>
            <person name="Margarido V.P."/>
            <person name="Mathioni S.M."/>
            <person name="Menck-Soares M.A."/>
            <person name="Murace N.K."/>
            <person name="Nicolas M.F."/>
            <person name="Oliveira C.E.C."/>
            <person name="Pagnan N.A.B."/>
            <person name="Pamphile J.A."/>
            <person name="Patussi E.V."/>
            <person name="Pereira L.F.P."/>
            <person name="Pereira-Ferrari L."/>
            <person name="Pinto F.G.S."/>
            <person name="Precoma C."/>
            <person name="Prioli A.J."/>
            <person name="Prioli S.M.A.P."/>
            <person name="Raittz R.T."/>
            <person name="Ramos H.J.O."/>
            <person name="Ribeiro E.M.S.F."/>
            <person name="Rigo L.U."/>
            <person name="Rocha C.L.M.S.C."/>
            <person name="Rocha S.N."/>
            <person name="Santos K."/>
            <person name="Satori D."/>
            <person name="Silva A.G."/>
            <person name="Simao R.C.G."/>
            <person name="Soares M.A.M."/>
            <person name="Souza E.M."/>
            <person name="Steffens M.B.R."/>
            <person name="Steindel M."/>
            <person name="Tadra-Sfeir M.Z."/>
            <person name="Takahashi E.K."/>
            <person name="Torres R.A."/>
            <person name="Valle J.S."/>
            <person name="Vernal J.I."/>
            <person name="Vilas-Boas L.A."/>
            <person name="Watanabe M.A.E."/>
            <person name="Weiss V.A."/>
            <person name="Yates M.A."/>
            <person name="Souza E.M."/>
        </authorList>
    </citation>
    <scope>NUCLEOTIDE SEQUENCE [LARGE SCALE GENOMIC DNA]</scope>
    <source>
        <strain evidence="2 3">SmR1</strain>
    </source>
</reference>
<protein>
    <recommendedName>
        <fullName evidence="4">Transmembrane protein</fullName>
    </recommendedName>
</protein>
<organism evidence="2 3">
    <name type="scientific">Herbaspirillum seropedicae (strain SmR1)</name>
    <dbReference type="NCBI Taxonomy" id="757424"/>
    <lineage>
        <taxon>Bacteria</taxon>
        <taxon>Pseudomonadati</taxon>
        <taxon>Pseudomonadota</taxon>
        <taxon>Betaproteobacteria</taxon>
        <taxon>Burkholderiales</taxon>
        <taxon>Oxalobacteraceae</taxon>
        <taxon>Herbaspirillum</taxon>
    </lineage>
</organism>
<dbReference type="EMBL" id="CP002039">
    <property type="protein sequence ID" value="ADJ63472.1"/>
    <property type="molecule type" value="Genomic_DNA"/>
</dbReference>
<dbReference type="STRING" id="757424.Hsero_1968"/>
<keyword evidence="1" id="KW-1133">Transmembrane helix</keyword>
<name>D8ISC8_HERSS</name>
<evidence type="ECO:0008006" key="4">
    <source>
        <dbReference type="Google" id="ProtNLM"/>
    </source>
</evidence>
<dbReference type="KEGG" id="hse:Hsero_1968"/>
<dbReference type="Proteomes" id="UP000000329">
    <property type="component" value="Chromosome"/>
</dbReference>
<gene>
    <name evidence="2" type="ordered locus">Hsero_1968</name>
</gene>
<accession>D8ISC8</accession>
<dbReference type="InterPro" id="IPR024446">
    <property type="entry name" value="PXPV"/>
</dbReference>
<dbReference type="HOGENOM" id="CLU_1774884_0_0_4"/>
<proteinExistence type="predicted"/>
<evidence type="ECO:0000313" key="2">
    <source>
        <dbReference type="EMBL" id="ADJ63472.1"/>
    </source>
</evidence>
<sequence>MIQHLLNICESFAYKPYRFGLEALSGRGYSLVTYSEQRGANVKKSISVIAGMAIVAAVAGLSAAPAMAGHVSIGVNIGVPGAYVAPQPVYVQPAPVYAPPPPVYVRPAPVYYVNPAPVYVERDYYYYRGHHRHWHRPPPPPGYWGR</sequence>
<dbReference type="AlphaFoldDB" id="D8ISC8"/>
<evidence type="ECO:0000313" key="3">
    <source>
        <dbReference type="Proteomes" id="UP000000329"/>
    </source>
</evidence>
<dbReference type="Pfam" id="PF12778">
    <property type="entry name" value="PXPV"/>
    <property type="match status" value="1"/>
</dbReference>
<evidence type="ECO:0000256" key="1">
    <source>
        <dbReference type="SAM" id="Phobius"/>
    </source>
</evidence>
<feature type="transmembrane region" description="Helical" evidence="1">
    <location>
        <begin position="46"/>
        <end position="68"/>
    </location>
</feature>
<keyword evidence="1" id="KW-0812">Transmembrane</keyword>